<dbReference type="Pfam" id="PF16486">
    <property type="entry name" value="ArgoN"/>
    <property type="match status" value="1"/>
</dbReference>
<keyword evidence="4" id="KW-1185">Reference proteome</keyword>
<dbReference type="InterPro" id="IPR045246">
    <property type="entry name" value="Piwi_ago-like"/>
</dbReference>
<feature type="compositionally biased region" description="Basic residues" evidence="1">
    <location>
        <begin position="1"/>
        <end position="11"/>
    </location>
</feature>
<dbReference type="InterPro" id="IPR036397">
    <property type="entry name" value="RNaseH_sf"/>
</dbReference>
<feature type="compositionally biased region" description="Basic and acidic residues" evidence="1">
    <location>
        <begin position="12"/>
        <end position="29"/>
    </location>
</feature>
<dbReference type="Pfam" id="PF02170">
    <property type="entry name" value="PAZ"/>
    <property type="match status" value="1"/>
</dbReference>
<feature type="region of interest" description="Disordered" evidence="1">
    <location>
        <begin position="1"/>
        <end position="91"/>
    </location>
</feature>
<proteinExistence type="predicted"/>
<dbReference type="CDD" id="cd02846">
    <property type="entry name" value="PAZ_argonaute_like"/>
    <property type="match status" value="1"/>
</dbReference>
<dbReference type="InterPro" id="IPR036085">
    <property type="entry name" value="PAZ_dom_sf"/>
</dbReference>
<name>A0A0H2S681_9AGAM</name>
<feature type="domain" description="Piwi" evidence="2">
    <location>
        <begin position="633"/>
        <end position="941"/>
    </location>
</feature>
<evidence type="ECO:0000256" key="1">
    <source>
        <dbReference type="SAM" id="MobiDB-lite"/>
    </source>
</evidence>
<dbReference type="Gene3D" id="3.40.50.2300">
    <property type="match status" value="1"/>
</dbReference>
<dbReference type="InterPro" id="IPR003100">
    <property type="entry name" value="PAZ_dom"/>
</dbReference>
<sequence length="983" mass="109434">MDGRGHSRGRKDRAPGRARELVSQRDRALSDTTATASASSTPFIPRNRRDVEGRVPQIRSTRSSSPSRRDGNSVHGSFRSGNRIGGGSIQVFAPDNAPSTIDGRLSSEAKLASFINNIRHVSDGSRVFRPGFGQTGAKISLRANFFAVKYPKTLTLYVYTVSIKPEVKTTEKRKWKRIMQLFEQSREWTPYVHATANDGAQKIISNKRLPNEPFSISVTYLYEGETDPRPDAQKYTIELENTSVLRTSDLHLYLKGDPSKVDYDVQPITSAFNIIASHKAARSSASSERNHYYFRTESSNSKDTFPLSNGLEAWKGFCTSIRPTFKQLMVNVNSCTSPFFAPNARLSDALLSDGHGVSPNALTLYGKAKVTTSHLGFKRQSAVKGFGQKPARETVFQCDELGGIVSVEQYFHQRHDISLLHATDVPVVNIGSLKKDIYVPAEICEIEAGQPFVGKLSDKETAKMIKYACNPPHINAEIITREGLPKLGLAPSASPIADFNIEVSSNMSVIPARILEPPTVLCRDRSCRVRDGSWDASDTKFHKAATLQDFGVLILSDGGRNDFRGEDWKSIVKAFLKKCRDLGMNVKLPPGSGDLPMCQAVRTDVHGHHRGSPRQTIAKLAEAIKRFPNPPKYLFVFLANQDPHLYSVLKTLCDTKLGIHTTCMLNGHVKGKDSRSQARYFSNVALKVNSKLGGVNHSLDALSLNWLKGSMLVGMDVTHPGHSAVRGTPSIAAVVASCDNDFMLYPGSLRLQDRWKDDRLREMISDVKGMMIERLNLYKTKMKALPDRVLVFRDGVSEGQFHQVIEEELPGLREAVRAFDGYKPKITIVICTKQHNTRFYPIRTEDADRTGNTKAGTVVDQGVTGIYDFDYYLQAHAGLQGTVHPTHYTVIYDENHFAADDIQQCTNTISYLSACATRSLSVVPPAYWADQACDRARCYLHEILPPARNSPESRMTPEQIRQRAEELWATGVHDKLKDTMFYL</sequence>
<organism evidence="3 4">
    <name type="scientific">Schizopora paradoxa</name>
    <dbReference type="NCBI Taxonomy" id="27342"/>
    <lineage>
        <taxon>Eukaryota</taxon>
        <taxon>Fungi</taxon>
        <taxon>Dikarya</taxon>
        <taxon>Basidiomycota</taxon>
        <taxon>Agaricomycotina</taxon>
        <taxon>Agaricomycetes</taxon>
        <taxon>Hymenochaetales</taxon>
        <taxon>Schizoporaceae</taxon>
        <taxon>Schizopora</taxon>
    </lineage>
</organism>
<dbReference type="Pfam" id="PF16488">
    <property type="entry name" value="ArgoL2"/>
    <property type="match status" value="1"/>
</dbReference>
<dbReference type="SMART" id="SM00950">
    <property type="entry name" value="Piwi"/>
    <property type="match status" value="1"/>
</dbReference>
<dbReference type="InterPro" id="IPR032474">
    <property type="entry name" value="Argonaute_N"/>
</dbReference>
<dbReference type="InterPro" id="IPR032472">
    <property type="entry name" value="ArgoL2"/>
</dbReference>
<dbReference type="PANTHER" id="PTHR22891">
    <property type="entry name" value="EUKARYOTIC TRANSLATION INITIATION FACTOR 2C"/>
    <property type="match status" value="1"/>
</dbReference>
<dbReference type="AlphaFoldDB" id="A0A0H2S681"/>
<dbReference type="Pfam" id="PF02171">
    <property type="entry name" value="Piwi"/>
    <property type="match status" value="1"/>
</dbReference>
<evidence type="ECO:0000313" key="3">
    <source>
        <dbReference type="EMBL" id="KLO12386.1"/>
    </source>
</evidence>
<dbReference type="InterPro" id="IPR014811">
    <property type="entry name" value="ArgoL1"/>
</dbReference>
<dbReference type="InterPro" id="IPR003165">
    <property type="entry name" value="Piwi"/>
</dbReference>
<dbReference type="CDD" id="cd04657">
    <property type="entry name" value="Piwi_ago-like"/>
    <property type="match status" value="1"/>
</dbReference>
<feature type="compositionally biased region" description="Low complexity" evidence="1">
    <location>
        <begin position="30"/>
        <end position="41"/>
    </location>
</feature>
<dbReference type="InterPro" id="IPR012337">
    <property type="entry name" value="RNaseH-like_sf"/>
</dbReference>
<dbReference type="SUPFAM" id="SSF53098">
    <property type="entry name" value="Ribonuclease H-like"/>
    <property type="match status" value="1"/>
</dbReference>
<dbReference type="InParanoid" id="A0A0H2S681"/>
<evidence type="ECO:0000259" key="2">
    <source>
        <dbReference type="PROSITE" id="PS50822"/>
    </source>
</evidence>
<dbReference type="OrthoDB" id="10252740at2759"/>
<protein>
    <submittedName>
        <fullName evidence="3">Piwi-domain-containing protein</fullName>
    </submittedName>
</protein>
<dbReference type="SUPFAM" id="SSF101690">
    <property type="entry name" value="PAZ domain"/>
    <property type="match status" value="2"/>
</dbReference>
<reference evidence="3 4" key="1">
    <citation type="submission" date="2015-04" db="EMBL/GenBank/DDBJ databases">
        <title>Complete genome sequence of Schizopora paradoxa KUC8140, a cosmopolitan wood degrader in East Asia.</title>
        <authorList>
            <consortium name="DOE Joint Genome Institute"/>
            <person name="Min B."/>
            <person name="Park H."/>
            <person name="Jang Y."/>
            <person name="Kim J.-J."/>
            <person name="Kim K.H."/>
            <person name="Pangilinan J."/>
            <person name="Lipzen A."/>
            <person name="Riley R."/>
            <person name="Grigoriev I.V."/>
            <person name="Spatafora J.W."/>
            <person name="Choi I.-G."/>
        </authorList>
    </citation>
    <scope>NUCLEOTIDE SEQUENCE [LARGE SCALE GENOMIC DNA]</scope>
    <source>
        <strain evidence="3 4">KUC8140</strain>
    </source>
</reference>
<evidence type="ECO:0000313" key="4">
    <source>
        <dbReference type="Proteomes" id="UP000053477"/>
    </source>
</evidence>
<accession>A0A0H2S681</accession>
<dbReference type="Proteomes" id="UP000053477">
    <property type="component" value="Unassembled WGS sequence"/>
</dbReference>
<dbReference type="GO" id="GO:0003723">
    <property type="term" value="F:RNA binding"/>
    <property type="evidence" value="ECO:0007669"/>
    <property type="project" value="InterPro"/>
</dbReference>
<dbReference type="Pfam" id="PF08699">
    <property type="entry name" value="ArgoL1"/>
    <property type="match status" value="1"/>
</dbReference>
<dbReference type="STRING" id="27342.A0A0H2S681"/>
<gene>
    <name evidence="3" type="ORF">SCHPADRAFT_423161</name>
</gene>
<dbReference type="Gene3D" id="3.30.420.10">
    <property type="entry name" value="Ribonuclease H-like superfamily/Ribonuclease H"/>
    <property type="match status" value="1"/>
</dbReference>
<dbReference type="Gene3D" id="2.170.260.10">
    <property type="entry name" value="paz domain"/>
    <property type="match status" value="1"/>
</dbReference>
<dbReference type="PROSITE" id="PS50822">
    <property type="entry name" value="PIWI"/>
    <property type="match status" value="1"/>
</dbReference>
<dbReference type="EMBL" id="KQ085979">
    <property type="protein sequence ID" value="KLO12386.1"/>
    <property type="molecule type" value="Genomic_DNA"/>
</dbReference>
<dbReference type="SMART" id="SM01163">
    <property type="entry name" value="DUF1785"/>
    <property type="match status" value="1"/>
</dbReference>